<dbReference type="GeneID" id="25565211"/>
<dbReference type="eggNOG" id="KOG0908">
    <property type="taxonomic scope" value="Eukaryota"/>
</dbReference>
<evidence type="ECO:0000313" key="3">
    <source>
        <dbReference type="EMBL" id="KNC50134.1"/>
    </source>
</evidence>
<dbReference type="PANTHER" id="PTHR46115">
    <property type="entry name" value="THIOREDOXIN-LIKE PROTEIN 1"/>
    <property type="match status" value="1"/>
</dbReference>
<protein>
    <submittedName>
        <fullName evidence="3">Thioredoxin</fullName>
    </submittedName>
</protein>
<dbReference type="RefSeq" id="XP_013757291.1">
    <property type="nucleotide sequence ID" value="XM_013901837.1"/>
</dbReference>
<evidence type="ECO:0000259" key="2">
    <source>
        <dbReference type="PROSITE" id="PS51532"/>
    </source>
</evidence>
<feature type="domain" description="PITH" evidence="2">
    <location>
        <begin position="1"/>
        <end position="165"/>
    </location>
</feature>
<evidence type="ECO:0000256" key="1">
    <source>
        <dbReference type="ARBA" id="ARBA00023157"/>
    </source>
</evidence>
<dbReference type="Proteomes" id="UP000054408">
    <property type="component" value="Unassembled WGS sequence"/>
</dbReference>
<keyword evidence="4" id="KW-1185">Reference proteome</keyword>
<proteinExistence type="predicted"/>
<dbReference type="EMBL" id="GL349459">
    <property type="protein sequence ID" value="KNC50134.1"/>
    <property type="molecule type" value="Genomic_DNA"/>
</dbReference>
<sequence length="165" mass="17404">MSAACVGNLFASIDHKSCCCLNEDDAAPLANVLTVEPTDAVLRSDCDEQLLITVAFTSKVKLHSIVMASGAANAPSHVKIFVNMPSLSFDDAEDAEPVQELDLDAKAVAAGDAIPLEFVRFQNVRSLTLFIDANAADDDVTELSHLGFIGSSTDGMDMSELKAVG</sequence>
<dbReference type="Gene3D" id="2.60.120.470">
    <property type="entry name" value="PITH domain"/>
    <property type="match status" value="1"/>
</dbReference>
<dbReference type="GO" id="GO:0005737">
    <property type="term" value="C:cytoplasm"/>
    <property type="evidence" value="ECO:0007669"/>
    <property type="project" value="UniProtKB-ARBA"/>
</dbReference>
<name>A0A0L0DCT5_THETB</name>
<dbReference type="STRING" id="461836.A0A0L0DCT5"/>
<keyword evidence="1" id="KW-1015">Disulfide bond</keyword>
<dbReference type="InterPro" id="IPR037047">
    <property type="entry name" value="PITH_dom_sf"/>
</dbReference>
<dbReference type="Pfam" id="PF06201">
    <property type="entry name" value="PITH"/>
    <property type="match status" value="1"/>
</dbReference>
<dbReference type="OMA" id="PLAGTNM"/>
<dbReference type="InterPro" id="IPR008979">
    <property type="entry name" value="Galactose-bd-like_sf"/>
</dbReference>
<accession>A0A0L0DCT5</accession>
<organism evidence="3 4">
    <name type="scientific">Thecamonas trahens ATCC 50062</name>
    <dbReference type="NCBI Taxonomy" id="461836"/>
    <lineage>
        <taxon>Eukaryota</taxon>
        <taxon>Apusozoa</taxon>
        <taxon>Apusomonadida</taxon>
        <taxon>Apusomonadidae</taxon>
        <taxon>Thecamonas</taxon>
    </lineage>
</organism>
<reference evidence="3 4" key="1">
    <citation type="submission" date="2010-05" db="EMBL/GenBank/DDBJ databases">
        <title>The Genome Sequence of Thecamonas trahens ATCC 50062.</title>
        <authorList>
            <consortium name="The Broad Institute Genome Sequencing Platform"/>
            <person name="Russ C."/>
            <person name="Cuomo C."/>
            <person name="Shea T."/>
            <person name="Young S.K."/>
            <person name="Zeng Q."/>
            <person name="Koehrsen M."/>
            <person name="Haas B."/>
            <person name="Borodovsky M."/>
            <person name="Guigo R."/>
            <person name="Alvarado L."/>
            <person name="Berlin A."/>
            <person name="Bochicchio J."/>
            <person name="Borenstein D."/>
            <person name="Chapman S."/>
            <person name="Chen Z."/>
            <person name="Freedman E."/>
            <person name="Gellesch M."/>
            <person name="Goldberg J."/>
            <person name="Griggs A."/>
            <person name="Gujja S."/>
            <person name="Heilman E."/>
            <person name="Heiman D."/>
            <person name="Hepburn T."/>
            <person name="Howarth C."/>
            <person name="Jen D."/>
            <person name="Larson L."/>
            <person name="Mehta T."/>
            <person name="Park D."/>
            <person name="Pearson M."/>
            <person name="Roberts A."/>
            <person name="Saif S."/>
            <person name="Shenoy N."/>
            <person name="Sisk P."/>
            <person name="Stolte C."/>
            <person name="Sykes S."/>
            <person name="Thomson T."/>
            <person name="Walk T."/>
            <person name="White J."/>
            <person name="Yandava C."/>
            <person name="Burger G."/>
            <person name="Gray M.W."/>
            <person name="Holland P.W.H."/>
            <person name="King N."/>
            <person name="Lang F.B.F."/>
            <person name="Roger A.J."/>
            <person name="Ruiz-Trillo I."/>
            <person name="Lander E."/>
            <person name="Nusbaum C."/>
        </authorList>
    </citation>
    <scope>NUCLEOTIDE SEQUENCE [LARGE SCALE GENOMIC DNA]</scope>
    <source>
        <strain evidence="3 4">ATCC 50062</strain>
    </source>
</reference>
<gene>
    <name evidence="3" type="ORF">AMSG_05908</name>
</gene>
<dbReference type="InterPro" id="IPR010400">
    <property type="entry name" value="PITH_dom"/>
</dbReference>
<dbReference type="AlphaFoldDB" id="A0A0L0DCT5"/>
<dbReference type="SUPFAM" id="SSF49785">
    <property type="entry name" value="Galactose-binding domain-like"/>
    <property type="match status" value="1"/>
</dbReference>
<dbReference type="OrthoDB" id="10263751at2759"/>
<evidence type="ECO:0000313" key="4">
    <source>
        <dbReference type="Proteomes" id="UP000054408"/>
    </source>
</evidence>
<dbReference type="PROSITE" id="PS51532">
    <property type="entry name" value="PITH"/>
    <property type="match status" value="1"/>
</dbReference>